<dbReference type="Pfam" id="PF24835">
    <property type="entry name" value="DUF7717"/>
    <property type="match status" value="1"/>
</dbReference>
<dbReference type="AlphaFoldDB" id="A0A382MSA9"/>
<proteinExistence type="predicted"/>
<protein>
    <submittedName>
        <fullName evidence="1">Uncharacterized protein</fullName>
    </submittedName>
</protein>
<organism evidence="1">
    <name type="scientific">marine metagenome</name>
    <dbReference type="NCBI Taxonomy" id="408172"/>
    <lineage>
        <taxon>unclassified sequences</taxon>
        <taxon>metagenomes</taxon>
        <taxon>ecological metagenomes</taxon>
    </lineage>
</organism>
<sequence length="125" mass="14170">MDLNLFCRKISIEMGSSMEIREKLDNFMGHLNNSMEKPDGYFYDYTTRGSKYYKIIMNSHGSRSVYCFVDKRNGDIFKSAGWNSPAKGVRGSVINPSSYTHSDWSGGWLYKIFGNSYNGTGNTIG</sequence>
<evidence type="ECO:0000313" key="1">
    <source>
        <dbReference type="EMBL" id="SVC50332.1"/>
    </source>
</evidence>
<gene>
    <name evidence="1" type="ORF">METZ01_LOCUS303186</name>
</gene>
<accession>A0A382MSA9</accession>
<dbReference type="EMBL" id="UINC01094791">
    <property type="protein sequence ID" value="SVC50332.1"/>
    <property type="molecule type" value="Genomic_DNA"/>
</dbReference>
<dbReference type="InterPro" id="IPR056134">
    <property type="entry name" value="DUF7717"/>
</dbReference>
<name>A0A382MSA9_9ZZZZ</name>
<reference evidence="1" key="1">
    <citation type="submission" date="2018-05" db="EMBL/GenBank/DDBJ databases">
        <authorList>
            <person name="Lanie J.A."/>
            <person name="Ng W.-L."/>
            <person name="Kazmierczak K.M."/>
            <person name="Andrzejewski T.M."/>
            <person name="Davidsen T.M."/>
            <person name="Wayne K.J."/>
            <person name="Tettelin H."/>
            <person name="Glass J.I."/>
            <person name="Rusch D."/>
            <person name="Podicherti R."/>
            <person name="Tsui H.-C.T."/>
            <person name="Winkler M.E."/>
        </authorList>
    </citation>
    <scope>NUCLEOTIDE SEQUENCE</scope>
</reference>